<dbReference type="InterPro" id="IPR011011">
    <property type="entry name" value="Znf_FYVE_PHD"/>
</dbReference>
<dbReference type="InterPro" id="IPR042163">
    <property type="entry name" value="PHF12"/>
</dbReference>
<dbReference type="GO" id="GO:0006357">
    <property type="term" value="P:regulation of transcription by RNA polymerase II"/>
    <property type="evidence" value="ECO:0007669"/>
    <property type="project" value="TreeGrafter"/>
</dbReference>
<dbReference type="PROSITE" id="PS50016">
    <property type="entry name" value="ZF_PHD_2"/>
    <property type="match status" value="1"/>
</dbReference>
<evidence type="ECO:0000313" key="9">
    <source>
        <dbReference type="Proteomes" id="UP000631114"/>
    </source>
</evidence>
<dbReference type="AlphaFoldDB" id="A0A835M552"/>
<dbReference type="InterPro" id="IPR017956">
    <property type="entry name" value="AT_hook_DNA-bd_motif"/>
</dbReference>
<dbReference type="InterPro" id="IPR019787">
    <property type="entry name" value="Znf_PHD-finger"/>
</dbReference>
<dbReference type="InterPro" id="IPR016181">
    <property type="entry name" value="Acyl_CoA_acyltransferase"/>
</dbReference>
<dbReference type="OrthoDB" id="429143at2759"/>
<dbReference type="SUPFAM" id="SSF55729">
    <property type="entry name" value="Acyl-CoA N-acyltransferases (Nat)"/>
    <property type="match status" value="1"/>
</dbReference>
<evidence type="ECO:0000256" key="5">
    <source>
        <dbReference type="SAM" id="MobiDB-lite"/>
    </source>
</evidence>
<reference evidence="8 9" key="1">
    <citation type="submission" date="2020-10" db="EMBL/GenBank/DDBJ databases">
        <title>The Coptis chinensis genome and diversification of protoberbering-type alkaloids.</title>
        <authorList>
            <person name="Wang B."/>
            <person name="Shu S."/>
            <person name="Song C."/>
            <person name="Liu Y."/>
        </authorList>
    </citation>
    <scope>NUCLEOTIDE SEQUENCE [LARGE SCALE GENOMIC DNA]</scope>
    <source>
        <strain evidence="8">HL-2020</strain>
        <tissue evidence="8">Leaf</tissue>
    </source>
</reference>
<evidence type="ECO:0000259" key="7">
    <source>
        <dbReference type="PROSITE" id="PS51186"/>
    </source>
</evidence>
<dbReference type="SUPFAM" id="SSF57903">
    <property type="entry name" value="FYVE/PHD zinc finger"/>
    <property type="match status" value="1"/>
</dbReference>
<evidence type="ECO:0000256" key="1">
    <source>
        <dbReference type="ARBA" id="ARBA00022723"/>
    </source>
</evidence>
<dbReference type="InterPro" id="IPR013083">
    <property type="entry name" value="Znf_RING/FYVE/PHD"/>
</dbReference>
<evidence type="ECO:0008006" key="10">
    <source>
        <dbReference type="Google" id="ProtNLM"/>
    </source>
</evidence>
<dbReference type="Pfam" id="PF05641">
    <property type="entry name" value="Agenet"/>
    <property type="match status" value="1"/>
</dbReference>
<dbReference type="InterPro" id="IPR008395">
    <property type="entry name" value="Agenet-like_dom"/>
</dbReference>
<evidence type="ECO:0000256" key="3">
    <source>
        <dbReference type="ARBA" id="ARBA00022833"/>
    </source>
</evidence>
<dbReference type="InterPro" id="IPR056511">
    <property type="entry name" value="IDM1_C"/>
</dbReference>
<dbReference type="PROSITE" id="PS51186">
    <property type="entry name" value="GNAT"/>
    <property type="match status" value="1"/>
</dbReference>
<evidence type="ECO:0000259" key="6">
    <source>
        <dbReference type="PROSITE" id="PS50016"/>
    </source>
</evidence>
<dbReference type="SMART" id="SM00743">
    <property type="entry name" value="Agenet"/>
    <property type="match status" value="2"/>
</dbReference>
<keyword evidence="2 4" id="KW-0863">Zinc-finger</keyword>
<name>A0A835M552_9MAGN</name>
<keyword evidence="1" id="KW-0479">Metal-binding</keyword>
<dbReference type="Pfam" id="PF23209">
    <property type="entry name" value="IDM1_C"/>
    <property type="match status" value="1"/>
</dbReference>
<dbReference type="InterPro" id="IPR000182">
    <property type="entry name" value="GNAT_dom"/>
</dbReference>
<keyword evidence="3" id="KW-0862">Zinc</keyword>
<dbReference type="PROSITE" id="PS01359">
    <property type="entry name" value="ZF_PHD_1"/>
    <property type="match status" value="1"/>
</dbReference>
<feature type="region of interest" description="Disordered" evidence="5">
    <location>
        <begin position="807"/>
        <end position="826"/>
    </location>
</feature>
<dbReference type="PANTHER" id="PTHR46309">
    <property type="entry name" value="PHD FINGER PROTEIN 12"/>
    <property type="match status" value="1"/>
</dbReference>
<dbReference type="Gene3D" id="3.40.630.30">
    <property type="match status" value="1"/>
</dbReference>
<dbReference type="GO" id="GO:0005634">
    <property type="term" value="C:nucleus"/>
    <property type="evidence" value="ECO:0007669"/>
    <property type="project" value="TreeGrafter"/>
</dbReference>
<dbReference type="Pfam" id="PF00628">
    <property type="entry name" value="PHD"/>
    <property type="match status" value="1"/>
</dbReference>
<feature type="compositionally biased region" description="Basic and acidic residues" evidence="5">
    <location>
        <begin position="543"/>
        <end position="554"/>
    </location>
</feature>
<feature type="domain" description="PHD-type" evidence="6">
    <location>
        <begin position="569"/>
        <end position="620"/>
    </location>
</feature>
<protein>
    <recommendedName>
        <fullName evidence="10">PHD finger transcription factor</fullName>
    </recommendedName>
</protein>
<dbReference type="PRINTS" id="PR00929">
    <property type="entry name" value="ATHOOK"/>
</dbReference>
<dbReference type="PANTHER" id="PTHR46309:SF14">
    <property type="entry name" value="PHD-TYPE DOMAIN-CONTAINING PROTEIN"/>
    <property type="match status" value="1"/>
</dbReference>
<accession>A0A835M552</accession>
<dbReference type="Gene3D" id="3.30.40.10">
    <property type="entry name" value="Zinc/RING finger domain, C3HC4 (zinc finger)"/>
    <property type="match status" value="1"/>
</dbReference>
<dbReference type="InterPro" id="IPR019786">
    <property type="entry name" value="Zinc_finger_PHD-type_CS"/>
</dbReference>
<comment type="caution">
    <text evidence="8">The sequence shown here is derived from an EMBL/GenBank/DDBJ whole genome shotgun (WGS) entry which is preliminary data.</text>
</comment>
<sequence length="1184" mass="135438">MNEKKLLLHQRVEVRQFEEGLRGSWHAGEVVGTSDFCRSVKYDELLSEADNSKLVEEIPVSKAVEGLCQRRRVLPIYRGCIRPFRPDPPTDGCKPKLSYGLCIDAFYEDAWWEGVLFDQDECLDLDKLSVFFPDEGDERKFSVNDLRVSRDWDEHLGVWKDRGTWIMTELAKEFERNDGILSVFVKKVWLHLRENVGFKKMISEWTCGGRDMWSLYFAEVIAEMAVESSKPWTHPPNILRTRGSKQKSSAHVDLDLHTKIVNHSNIPFRASGKNEGPTNSRKVGLDLQFVSEIINPPSIPFDTSRKGGTLKNSRQVVLGLRAPLNIVNSPAMPAGTVRKRGRPRKSMQDDLDLQLHHKIINPYIPSDTSRKRGRPKKYSKVNLDLQVHSINPFYIPSGTSRKRGRPRKFRQDDLDLQMHPKIMKRAKNSSFRFGVYAAALPYQKKLLRQNKMKLENPGSRLTGKHKDKNSNAVKGLTNDFLQVTKEGICSGSSCCFLQSEKRMSRVKHKNNRQSVKKYLEIKKSQEHTKFVTHRRPSPPFSSLKRDTSPKDKLSRPRNRRRRMSSDQSDTICSVCQYGGKLIICDYCPSSYHLSCVDLKVYPSVADVPDGKWFCPSCQCGICAMRDSDSDLRPLTSICYQCSRQYHMDCLSKLGLASAGSTGQGKFCSQKCFRIFEHLNQLLGKPNPTFMEGVFWRIMRSQNSYSLHGGTSKTSYDRDLSQALKLMHLSFEPCNEPHTNRDLVTDVIFNRMWLENKRTERLNIGLILIVKFLRRCALSGRNEESFKNLVNALYKSVGAVEQLLDSFRNEDENEDEEQSEVWGNYSTEENDDLQLRPGIYDGVMLPIGRPLGLLKGESGERASGMPGISLRIKEVEWRPPTDDEVKSNTVVMHLGTHAEVELEWSLGTVIQIVLGRKLFGTATKYIAECNALEKFNSWVEANFAAIWLQRRLQPEGQKRHRLLQAGMLWGGDILGSDFVPRWSKLKRLDFHGFYTMILQKGHDFISVATVRILGKRVAEMPLIATSFQYRHQGMCRLLVQELEKMLSQLGIERLLLPAIPQLMKTWKTSFGFTEVSLQQRLELLGYPFVGFQGTTLCQKFLTEAREKSCGMLNESRGIVRDVSLESQLTYSGLAVCGLYYKRDQLETSTGNGNVLKRRSECIKTFKYVYKRRRILASKNSVSAQN</sequence>
<dbReference type="InterPro" id="IPR014002">
    <property type="entry name" value="Agenet_dom_plant"/>
</dbReference>
<dbReference type="GO" id="GO:0016747">
    <property type="term" value="F:acyltransferase activity, transferring groups other than amino-acyl groups"/>
    <property type="evidence" value="ECO:0007669"/>
    <property type="project" value="InterPro"/>
</dbReference>
<dbReference type="GO" id="GO:0003677">
    <property type="term" value="F:DNA binding"/>
    <property type="evidence" value="ECO:0007669"/>
    <property type="project" value="InterPro"/>
</dbReference>
<dbReference type="Proteomes" id="UP000631114">
    <property type="component" value="Unassembled WGS sequence"/>
</dbReference>
<gene>
    <name evidence="8" type="ORF">IFM89_007397</name>
</gene>
<evidence type="ECO:0000256" key="4">
    <source>
        <dbReference type="PROSITE-ProRule" id="PRU00146"/>
    </source>
</evidence>
<dbReference type="GO" id="GO:0003714">
    <property type="term" value="F:transcription corepressor activity"/>
    <property type="evidence" value="ECO:0007669"/>
    <property type="project" value="InterPro"/>
</dbReference>
<keyword evidence="9" id="KW-1185">Reference proteome</keyword>
<proteinExistence type="predicted"/>
<dbReference type="EMBL" id="JADFTS010000002">
    <property type="protein sequence ID" value="KAF9619570.1"/>
    <property type="molecule type" value="Genomic_DNA"/>
</dbReference>
<organism evidence="8 9">
    <name type="scientific">Coptis chinensis</name>
    <dbReference type="NCBI Taxonomy" id="261450"/>
    <lineage>
        <taxon>Eukaryota</taxon>
        <taxon>Viridiplantae</taxon>
        <taxon>Streptophyta</taxon>
        <taxon>Embryophyta</taxon>
        <taxon>Tracheophyta</taxon>
        <taxon>Spermatophyta</taxon>
        <taxon>Magnoliopsida</taxon>
        <taxon>Ranunculales</taxon>
        <taxon>Ranunculaceae</taxon>
        <taxon>Coptidoideae</taxon>
        <taxon>Coptis</taxon>
    </lineage>
</organism>
<dbReference type="InterPro" id="IPR001965">
    <property type="entry name" value="Znf_PHD"/>
</dbReference>
<feature type="domain" description="N-acetyltransferase" evidence="7">
    <location>
        <begin position="957"/>
        <end position="1101"/>
    </location>
</feature>
<dbReference type="GO" id="GO:0008270">
    <property type="term" value="F:zinc ion binding"/>
    <property type="evidence" value="ECO:0007669"/>
    <property type="project" value="UniProtKB-KW"/>
</dbReference>
<dbReference type="SMART" id="SM00384">
    <property type="entry name" value="AT_hook"/>
    <property type="match status" value="3"/>
</dbReference>
<dbReference type="SMART" id="SM00249">
    <property type="entry name" value="PHD"/>
    <property type="match status" value="2"/>
</dbReference>
<feature type="region of interest" description="Disordered" evidence="5">
    <location>
        <begin position="526"/>
        <end position="565"/>
    </location>
</feature>
<evidence type="ECO:0000313" key="8">
    <source>
        <dbReference type="EMBL" id="KAF9619570.1"/>
    </source>
</evidence>
<evidence type="ECO:0000256" key="2">
    <source>
        <dbReference type="ARBA" id="ARBA00022771"/>
    </source>
</evidence>